<dbReference type="Proteomes" id="UP000019753">
    <property type="component" value="Unassembled WGS sequence"/>
</dbReference>
<evidence type="ECO:0000256" key="1">
    <source>
        <dbReference type="ARBA" id="ARBA00009809"/>
    </source>
</evidence>
<dbReference type="InterPro" id="IPR054746">
    <property type="entry name" value="GLMA-like_second"/>
</dbReference>
<dbReference type="OrthoDB" id="9813184at2"/>
<dbReference type="GO" id="GO:0004553">
    <property type="term" value="F:hydrolase activity, hydrolyzing O-glycosyl compounds"/>
    <property type="evidence" value="ECO:0007669"/>
    <property type="project" value="InterPro"/>
</dbReference>
<keyword evidence="6" id="KW-1185">Reference proteome</keyword>
<comment type="similarity">
    <text evidence="1 2">Belongs to the glycosyl hydrolase 35 family.</text>
</comment>
<dbReference type="InterPro" id="IPR017853">
    <property type="entry name" value="GH"/>
</dbReference>
<comment type="caution">
    <text evidence="5">The sequence shown here is derived from an EMBL/GenBank/DDBJ whole genome shotgun (WGS) entry which is preliminary data.</text>
</comment>
<dbReference type="GO" id="GO:0005975">
    <property type="term" value="P:carbohydrate metabolic process"/>
    <property type="evidence" value="ECO:0007669"/>
    <property type="project" value="InterPro"/>
</dbReference>
<evidence type="ECO:0000259" key="3">
    <source>
        <dbReference type="Pfam" id="PF01301"/>
    </source>
</evidence>
<organism evidence="5 6">
    <name type="scientific">Actinotalea ferrariae CF5-4</name>
    <dbReference type="NCBI Taxonomy" id="948458"/>
    <lineage>
        <taxon>Bacteria</taxon>
        <taxon>Bacillati</taxon>
        <taxon>Actinomycetota</taxon>
        <taxon>Actinomycetes</taxon>
        <taxon>Micrococcales</taxon>
        <taxon>Cellulomonadaceae</taxon>
        <taxon>Actinotalea</taxon>
    </lineage>
</organism>
<dbReference type="EMBL" id="AXCW01000001">
    <property type="protein sequence ID" value="EYR65292.1"/>
    <property type="molecule type" value="Genomic_DNA"/>
</dbReference>
<feature type="domain" description="GLMA-like second" evidence="4">
    <location>
        <begin position="523"/>
        <end position="577"/>
    </location>
</feature>
<evidence type="ECO:0000256" key="2">
    <source>
        <dbReference type="RuleBase" id="RU003679"/>
    </source>
</evidence>
<dbReference type="SUPFAM" id="SSF51445">
    <property type="entry name" value="(Trans)glycosidases"/>
    <property type="match status" value="1"/>
</dbReference>
<gene>
    <name evidence="5" type="ORF">N866_00530</name>
</gene>
<sequence length="699" mass="77663">MPHHSGTHRPVTIQNGSLAIDGEEVSLYGGAVHYWRLERDRWEGILDSVKRMGFTMISIYIPWEAHEIEKGRFDFGEINPSNDIDAFLTLCEQKGFKIVVRPGPQINSELTWFGYPERILADERLHAVSAKGSKVILTQVPKPIPALNYASDAFYEETALWYDAICSILAKHAYPHGGIVSAQVDNEMAYFFGVNAYIADYSVESLEGYRRFLLGKYGDLPAVASAYSRQYGEPADIEPPRRFEATDKLDIPWYADWAEYREQYLVDSMDRLAGMMRERGLGGITLFHNYPHPLGPGGAASGFTTPFNLMRLEEKLDFVGFDIYSRKELFSHVKTVASYVVGTSRYPYIPEFIAGVWPWYLNPGDWHDEEFVTKAALMQGIRGFSRYMLVERDRWLDSPVRRDGRERPEKVAMFGNVNTMLDRGEYHRFRRDADVLLLANREYDRLEATSVLVSFPGDFLETPSGFSEYAGPVTVSESTLGFDQPVQLAKGTWFGAFSEALAGTGASTVLSDTDLRPERWAGRKVVVLTTLDYLDEGVQRGLVDFAREGGHVVVGPKVPELDSVMRPCSVLADAIGEARSADGVVTVDVGSGSITVVSDLQSVPQAVADVVRDAGVHEVTTNDPRLDVTIHSDPQDPSTVLVFVANPSAEPIDAEVSMGVGIKEVQEVWDGRDVTTSGGSIAEPMAPYSIHVYRCTVTA</sequence>
<dbReference type="Pfam" id="PF01301">
    <property type="entry name" value="Glyco_hydro_35"/>
    <property type="match status" value="1"/>
</dbReference>
<protein>
    <submittedName>
        <fullName evidence="5">Beta-galactosidase</fullName>
    </submittedName>
</protein>
<proteinExistence type="inferred from homology"/>
<dbReference type="Pfam" id="PF22369">
    <property type="entry name" value="GLMA_2nd"/>
    <property type="match status" value="1"/>
</dbReference>
<dbReference type="InterPro" id="IPR001944">
    <property type="entry name" value="Glycoside_Hdrlase_35"/>
</dbReference>
<dbReference type="AlphaFoldDB" id="A0A021W1T0"/>
<dbReference type="CDD" id="cd03143">
    <property type="entry name" value="A4_beta-galactosidase_middle_domain"/>
    <property type="match status" value="1"/>
</dbReference>
<name>A0A021W1T0_9CELL</name>
<evidence type="ECO:0000313" key="5">
    <source>
        <dbReference type="EMBL" id="EYR65292.1"/>
    </source>
</evidence>
<evidence type="ECO:0000313" key="6">
    <source>
        <dbReference type="Proteomes" id="UP000019753"/>
    </source>
</evidence>
<reference evidence="5 6" key="1">
    <citation type="submission" date="2014-01" db="EMBL/GenBank/DDBJ databases">
        <title>Actinotalea ferrariae CF5-4.</title>
        <authorList>
            <person name="Chen F."/>
            <person name="Li Y."/>
            <person name="Wang G."/>
        </authorList>
    </citation>
    <scope>NUCLEOTIDE SEQUENCE [LARGE SCALE GENOMIC DNA]</scope>
    <source>
        <strain evidence="5 6">CF5-4</strain>
    </source>
</reference>
<dbReference type="Gene3D" id="3.20.20.80">
    <property type="entry name" value="Glycosidases"/>
    <property type="match status" value="1"/>
</dbReference>
<evidence type="ECO:0000259" key="4">
    <source>
        <dbReference type="Pfam" id="PF22369"/>
    </source>
</evidence>
<dbReference type="InterPro" id="IPR031330">
    <property type="entry name" value="Gly_Hdrlase_35_cat"/>
</dbReference>
<accession>A0A021W1T0</accession>
<feature type="domain" description="Glycoside hydrolase 35 catalytic" evidence="3">
    <location>
        <begin position="17"/>
        <end position="121"/>
    </location>
</feature>
<dbReference type="PANTHER" id="PTHR23421">
    <property type="entry name" value="BETA-GALACTOSIDASE RELATED"/>
    <property type="match status" value="1"/>
</dbReference>